<proteinExistence type="predicted"/>
<name>L0DMH2_SINAD</name>
<evidence type="ECO:0000313" key="2">
    <source>
        <dbReference type="EMBL" id="AGA30020.1"/>
    </source>
</evidence>
<organism evidence="2 3">
    <name type="scientific">Singulisphaera acidiphila (strain ATCC BAA-1392 / DSM 18658 / VKM B-2454 / MOB10)</name>
    <dbReference type="NCBI Taxonomy" id="886293"/>
    <lineage>
        <taxon>Bacteria</taxon>
        <taxon>Pseudomonadati</taxon>
        <taxon>Planctomycetota</taxon>
        <taxon>Planctomycetia</taxon>
        <taxon>Isosphaerales</taxon>
        <taxon>Isosphaeraceae</taxon>
        <taxon>Singulisphaera</taxon>
    </lineage>
</organism>
<sequence length="95" mass="10197">MERTVTVRTELESILVEQALAMARELEAVTDAAPDGQVLAVGELAAVRLGRELTRVALESALQQQAQAAEKKGLLAEPAPAAAVARSRTRRPRRP</sequence>
<dbReference type="KEGG" id="saci:Sinac_5903"/>
<feature type="compositionally biased region" description="Low complexity" evidence="1">
    <location>
        <begin position="75"/>
        <end position="86"/>
    </location>
</feature>
<evidence type="ECO:0000256" key="1">
    <source>
        <dbReference type="SAM" id="MobiDB-lite"/>
    </source>
</evidence>
<evidence type="ECO:0000313" key="3">
    <source>
        <dbReference type="Proteomes" id="UP000010798"/>
    </source>
</evidence>
<feature type="region of interest" description="Disordered" evidence="1">
    <location>
        <begin position="69"/>
        <end position="95"/>
    </location>
</feature>
<gene>
    <name evidence="2" type="ordered locus">Sinac_5903</name>
</gene>
<protein>
    <submittedName>
        <fullName evidence="2">Uncharacterized protein</fullName>
    </submittedName>
</protein>
<reference evidence="2 3" key="1">
    <citation type="submission" date="2012-02" db="EMBL/GenBank/DDBJ databases">
        <title>Complete sequence of chromosome of Singulisphaera acidiphila DSM 18658.</title>
        <authorList>
            <consortium name="US DOE Joint Genome Institute (JGI-PGF)"/>
            <person name="Lucas S."/>
            <person name="Copeland A."/>
            <person name="Lapidus A."/>
            <person name="Glavina del Rio T."/>
            <person name="Dalin E."/>
            <person name="Tice H."/>
            <person name="Bruce D."/>
            <person name="Goodwin L."/>
            <person name="Pitluck S."/>
            <person name="Peters L."/>
            <person name="Ovchinnikova G."/>
            <person name="Chertkov O."/>
            <person name="Kyrpides N."/>
            <person name="Mavromatis K."/>
            <person name="Ivanova N."/>
            <person name="Brettin T."/>
            <person name="Detter J.C."/>
            <person name="Han C."/>
            <person name="Larimer F."/>
            <person name="Land M."/>
            <person name="Hauser L."/>
            <person name="Markowitz V."/>
            <person name="Cheng J.-F."/>
            <person name="Hugenholtz P."/>
            <person name="Woyke T."/>
            <person name="Wu D."/>
            <person name="Tindall B."/>
            <person name="Pomrenke H."/>
            <person name="Brambilla E."/>
            <person name="Klenk H.-P."/>
            <person name="Eisen J.A."/>
        </authorList>
    </citation>
    <scope>NUCLEOTIDE SEQUENCE [LARGE SCALE GENOMIC DNA]</scope>
    <source>
        <strain evidence="3">ATCC BAA-1392 / DSM 18658 / VKM B-2454 / MOB10</strain>
    </source>
</reference>
<dbReference type="AlphaFoldDB" id="L0DMH2"/>
<dbReference type="Proteomes" id="UP000010798">
    <property type="component" value="Chromosome"/>
</dbReference>
<keyword evidence="3" id="KW-1185">Reference proteome</keyword>
<dbReference type="HOGENOM" id="CLU_2371250_0_0_0"/>
<dbReference type="EMBL" id="CP003364">
    <property type="protein sequence ID" value="AGA30020.1"/>
    <property type="molecule type" value="Genomic_DNA"/>
</dbReference>
<accession>L0DMH2</accession>